<gene>
    <name evidence="1" type="ORF">PTTG_26093</name>
</gene>
<reference evidence="2" key="4">
    <citation type="submission" date="2025-05" db="UniProtKB">
        <authorList>
            <consortium name="EnsemblFungi"/>
        </authorList>
    </citation>
    <scope>IDENTIFICATION</scope>
    <source>
        <strain evidence="2">isolate 1-1 / race 1 (BBBD)</strain>
    </source>
</reference>
<dbReference type="EnsemblFungi" id="PTTG_26093-t43_1">
    <property type="protein sequence ID" value="PTTG_26093-t43_1-p1"/>
    <property type="gene ID" value="PTTG_26093"/>
</dbReference>
<evidence type="ECO:0000313" key="2">
    <source>
        <dbReference type="EnsemblFungi" id="PTTG_26093-t43_1-p1"/>
    </source>
</evidence>
<reference evidence="2 3" key="3">
    <citation type="journal article" date="2017" name="G3 (Bethesda)">
        <title>Comparative analysis highlights variable genome content of wheat rusts and divergence of the mating loci.</title>
        <authorList>
            <person name="Cuomo C.A."/>
            <person name="Bakkeren G."/>
            <person name="Khalil H.B."/>
            <person name="Panwar V."/>
            <person name="Joly D."/>
            <person name="Linning R."/>
            <person name="Sakthikumar S."/>
            <person name="Song X."/>
            <person name="Adiconis X."/>
            <person name="Fan L."/>
            <person name="Goldberg J.M."/>
            <person name="Levin J.Z."/>
            <person name="Young S."/>
            <person name="Zeng Q."/>
            <person name="Anikster Y."/>
            <person name="Bruce M."/>
            <person name="Wang M."/>
            <person name="Yin C."/>
            <person name="McCallum B."/>
            <person name="Szabo L.J."/>
            <person name="Hulbert S."/>
            <person name="Chen X."/>
            <person name="Fellers J.P."/>
        </authorList>
    </citation>
    <scope>NUCLEOTIDE SEQUENCE</scope>
    <source>
        <strain evidence="2">isolate 1-1 / race 1 (BBBD)</strain>
        <strain evidence="3">Isolate 1-1 / race 1 (BBBD)</strain>
    </source>
</reference>
<evidence type="ECO:0000313" key="1">
    <source>
        <dbReference type="EMBL" id="OAV97244.1"/>
    </source>
</evidence>
<evidence type="ECO:0000313" key="3">
    <source>
        <dbReference type="Proteomes" id="UP000005240"/>
    </source>
</evidence>
<dbReference type="Proteomes" id="UP000005240">
    <property type="component" value="Unassembled WGS sequence"/>
</dbReference>
<organism evidence="1">
    <name type="scientific">Puccinia triticina (isolate 1-1 / race 1 (BBBD))</name>
    <name type="common">Brown leaf rust fungus</name>
    <dbReference type="NCBI Taxonomy" id="630390"/>
    <lineage>
        <taxon>Eukaryota</taxon>
        <taxon>Fungi</taxon>
        <taxon>Dikarya</taxon>
        <taxon>Basidiomycota</taxon>
        <taxon>Pucciniomycotina</taxon>
        <taxon>Pucciniomycetes</taxon>
        <taxon>Pucciniales</taxon>
        <taxon>Pucciniaceae</taxon>
        <taxon>Puccinia</taxon>
    </lineage>
</organism>
<reference evidence="1" key="1">
    <citation type="submission" date="2009-11" db="EMBL/GenBank/DDBJ databases">
        <authorList>
            <consortium name="The Broad Institute Genome Sequencing Platform"/>
            <person name="Ward D."/>
            <person name="Feldgarden M."/>
            <person name="Earl A."/>
            <person name="Young S.K."/>
            <person name="Zeng Q."/>
            <person name="Koehrsen M."/>
            <person name="Alvarado L."/>
            <person name="Berlin A."/>
            <person name="Bochicchio J."/>
            <person name="Borenstein D."/>
            <person name="Chapman S.B."/>
            <person name="Chen Z."/>
            <person name="Engels R."/>
            <person name="Freedman E."/>
            <person name="Gellesch M."/>
            <person name="Goldberg J."/>
            <person name="Griggs A."/>
            <person name="Gujja S."/>
            <person name="Heilman E."/>
            <person name="Heiman D."/>
            <person name="Hepburn T."/>
            <person name="Howarth C."/>
            <person name="Jen D."/>
            <person name="Larson L."/>
            <person name="Lewis B."/>
            <person name="Mehta T."/>
            <person name="Park D."/>
            <person name="Pearson M."/>
            <person name="Roberts A."/>
            <person name="Saif S."/>
            <person name="Shea T."/>
            <person name="Shenoy N."/>
            <person name="Sisk P."/>
            <person name="Stolte C."/>
            <person name="Sykes S."/>
            <person name="Thomson T."/>
            <person name="Walk T."/>
            <person name="White J."/>
            <person name="Yandava C."/>
            <person name="Izard J."/>
            <person name="Baranova O.V."/>
            <person name="Blanton J.M."/>
            <person name="Tanner A.C."/>
            <person name="Dewhirst F.E."/>
            <person name="Haas B."/>
            <person name="Nusbaum C."/>
            <person name="Birren B."/>
        </authorList>
    </citation>
    <scope>NUCLEOTIDE SEQUENCE [LARGE SCALE GENOMIC DNA]</scope>
    <source>
        <strain evidence="1">1-1 BBBD Race 1</strain>
    </source>
</reference>
<dbReference type="EMBL" id="ADAS02000014">
    <property type="protein sequence ID" value="OAV97244.1"/>
    <property type="molecule type" value="Genomic_DNA"/>
</dbReference>
<sequence>MTSSNRSIQSTSKTTTLGDRVNFRGRVYIDELVRADAVPLGQTAAFCSWLLSRPPATPYFFPIDLARAFIDGAIPLVERTYDIKGSIIGISQGGGIQVKSTSSVISGLGTICALLMSNILAQEPVCAITLEHTTDLVIDFIIPLGVGWKFDLDSDHIGLRAWFYGDLAGVNVANGRAVVKIHSGRVFGVKQ</sequence>
<dbReference type="AlphaFoldDB" id="A0A180GXH8"/>
<accession>A0A180GXH8</accession>
<name>A0A180GXH8_PUCT1</name>
<proteinExistence type="predicted"/>
<reference evidence="1" key="2">
    <citation type="submission" date="2016-05" db="EMBL/GenBank/DDBJ databases">
        <title>Comparative analysis highlights variable genome content of wheat rusts and divergence of the mating loci.</title>
        <authorList>
            <person name="Cuomo C.A."/>
            <person name="Bakkeren G."/>
            <person name="Szabo L."/>
            <person name="Khalil H."/>
            <person name="Joly D."/>
            <person name="Goldberg J."/>
            <person name="Young S."/>
            <person name="Zeng Q."/>
            <person name="Fellers J."/>
        </authorList>
    </citation>
    <scope>NUCLEOTIDE SEQUENCE [LARGE SCALE GENOMIC DNA]</scope>
    <source>
        <strain evidence="1">1-1 BBBD Race 1</strain>
    </source>
</reference>
<protein>
    <submittedName>
        <fullName evidence="1 2">Uncharacterized protein</fullName>
    </submittedName>
</protein>
<keyword evidence="3" id="KW-1185">Reference proteome</keyword>
<dbReference type="VEuPathDB" id="FungiDB:PTTG_26093"/>